<gene>
    <name evidence="7" type="ORF">D5281_11945</name>
</gene>
<feature type="domain" description="ABC-2 type transporter transmembrane" evidence="6">
    <location>
        <begin position="16"/>
        <end position="323"/>
    </location>
</feature>
<feature type="transmembrane region" description="Helical" evidence="5">
    <location>
        <begin position="278"/>
        <end position="299"/>
    </location>
</feature>
<organism evidence="7 8">
    <name type="scientific">Parablautia muri</name>
    <dbReference type="NCBI Taxonomy" id="2320879"/>
    <lineage>
        <taxon>Bacteria</taxon>
        <taxon>Bacillati</taxon>
        <taxon>Bacillota</taxon>
        <taxon>Clostridia</taxon>
        <taxon>Lachnospirales</taxon>
        <taxon>Lachnospiraceae</taxon>
        <taxon>Parablautia</taxon>
    </lineage>
</organism>
<evidence type="ECO:0000256" key="5">
    <source>
        <dbReference type="SAM" id="Phobius"/>
    </source>
</evidence>
<evidence type="ECO:0000256" key="1">
    <source>
        <dbReference type="ARBA" id="ARBA00004141"/>
    </source>
</evidence>
<evidence type="ECO:0000313" key="7">
    <source>
        <dbReference type="EMBL" id="NBJ93286.1"/>
    </source>
</evidence>
<reference evidence="7" key="1">
    <citation type="submission" date="2018-09" db="EMBL/GenBank/DDBJ databases">
        <title>Murine metabolic-syndrome-specific gut microbial biobank.</title>
        <authorList>
            <person name="Liu C."/>
        </authorList>
    </citation>
    <scope>NUCLEOTIDE SEQUENCE</scope>
    <source>
        <strain evidence="7">D42-62</strain>
    </source>
</reference>
<feature type="transmembrane region" description="Helical" evidence="5">
    <location>
        <begin position="249"/>
        <end position="272"/>
    </location>
</feature>
<comment type="caution">
    <text evidence="7">The sequence shown here is derived from an EMBL/GenBank/DDBJ whole genome shotgun (WGS) entry which is preliminary data.</text>
</comment>
<keyword evidence="3 5" id="KW-1133">Transmembrane helix</keyword>
<feature type="transmembrane region" description="Helical" evidence="5">
    <location>
        <begin position="147"/>
        <end position="170"/>
    </location>
</feature>
<sequence>MKGLIYQIKSVWKDKFCIMSFLLPIIIALALHFIGGIDLSSVTEFHFGVLESDLSARTISWLERYGSVTAYETQEELTAAINEPSTYMIGVTADGDEIQTMISGDELDLFRQTADTLPALYMERERAEQISVTILERFDVMAGFQNIFIAITLIAAMFMGCTFNAMNIIAEKENGVDFVNQILPMTQSEYIIQKIFVGFAGGCLSAVLTACCYFRMPIKSALLMTLLMMLSAFVAGLVGLFIGKFSEGLMVGVVYIKIVMIIFMAVPLVAYLTGVSGLVLAFCYFVPSSAAFEGIMNLAGSDKPAIAKDMLILMAHCIFWFLLYLTISQWQKKHS</sequence>
<dbReference type="GO" id="GO:0140359">
    <property type="term" value="F:ABC-type transporter activity"/>
    <property type="evidence" value="ECO:0007669"/>
    <property type="project" value="InterPro"/>
</dbReference>
<dbReference type="GO" id="GO:0016020">
    <property type="term" value="C:membrane"/>
    <property type="evidence" value="ECO:0007669"/>
    <property type="project" value="UniProtKB-SubCell"/>
</dbReference>
<dbReference type="AlphaFoldDB" id="A0A9X5BFU0"/>
<evidence type="ECO:0000256" key="2">
    <source>
        <dbReference type="ARBA" id="ARBA00022692"/>
    </source>
</evidence>
<protein>
    <submittedName>
        <fullName evidence="7">ABC transporter permease</fullName>
    </submittedName>
</protein>
<comment type="subcellular location">
    <subcellularLocation>
        <location evidence="1">Membrane</location>
        <topology evidence="1">Multi-pass membrane protein</topology>
    </subcellularLocation>
</comment>
<feature type="transmembrane region" description="Helical" evidence="5">
    <location>
        <begin position="311"/>
        <end position="330"/>
    </location>
</feature>
<dbReference type="Pfam" id="PF12698">
    <property type="entry name" value="ABC2_membrane_3"/>
    <property type="match status" value="1"/>
</dbReference>
<name>A0A9X5BFU0_9FIRM</name>
<dbReference type="InterPro" id="IPR013525">
    <property type="entry name" value="ABC2_TM"/>
</dbReference>
<dbReference type="EMBL" id="QZDT01000017">
    <property type="protein sequence ID" value="NBJ93286.1"/>
    <property type="molecule type" value="Genomic_DNA"/>
</dbReference>
<feature type="transmembrane region" description="Helical" evidence="5">
    <location>
        <begin position="222"/>
        <end position="242"/>
    </location>
</feature>
<keyword evidence="4 5" id="KW-0472">Membrane</keyword>
<keyword evidence="2 5" id="KW-0812">Transmembrane</keyword>
<evidence type="ECO:0000256" key="3">
    <source>
        <dbReference type="ARBA" id="ARBA00022989"/>
    </source>
</evidence>
<keyword evidence="8" id="KW-1185">Reference proteome</keyword>
<evidence type="ECO:0000313" key="8">
    <source>
        <dbReference type="Proteomes" id="UP001154420"/>
    </source>
</evidence>
<evidence type="ECO:0000256" key="4">
    <source>
        <dbReference type="ARBA" id="ARBA00023136"/>
    </source>
</evidence>
<evidence type="ECO:0000259" key="6">
    <source>
        <dbReference type="Pfam" id="PF12698"/>
    </source>
</evidence>
<dbReference type="Proteomes" id="UP001154420">
    <property type="component" value="Unassembled WGS sequence"/>
</dbReference>
<dbReference type="OrthoDB" id="1757140at2"/>
<accession>A0A9X5BFU0</accession>
<feature type="transmembrane region" description="Helical" evidence="5">
    <location>
        <begin position="191"/>
        <end position="216"/>
    </location>
</feature>
<feature type="transmembrane region" description="Helical" evidence="5">
    <location>
        <begin position="16"/>
        <end position="37"/>
    </location>
</feature>
<proteinExistence type="predicted"/>